<proteinExistence type="predicted"/>
<keyword evidence="2" id="KW-1185">Reference proteome</keyword>
<gene>
    <name evidence="1" type="ORF">ACFYXQ_03515</name>
</gene>
<dbReference type="Proteomes" id="UP001601992">
    <property type="component" value="Unassembled WGS sequence"/>
</dbReference>
<comment type="caution">
    <text evidence="1">The sequence shown here is derived from an EMBL/GenBank/DDBJ whole genome shotgun (WGS) entry which is preliminary data.</text>
</comment>
<dbReference type="EMBL" id="JBIAQY010000001">
    <property type="protein sequence ID" value="MFF3566831.1"/>
    <property type="molecule type" value="Genomic_DNA"/>
</dbReference>
<accession>A0ABW6RS57</accession>
<protein>
    <submittedName>
        <fullName evidence="1">Uncharacterized protein</fullName>
    </submittedName>
</protein>
<evidence type="ECO:0000313" key="1">
    <source>
        <dbReference type="EMBL" id="MFF3566831.1"/>
    </source>
</evidence>
<organism evidence="1 2">
    <name type="scientific">Nocardia jiangxiensis</name>
    <dbReference type="NCBI Taxonomy" id="282685"/>
    <lineage>
        <taxon>Bacteria</taxon>
        <taxon>Bacillati</taxon>
        <taxon>Actinomycetota</taxon>
        <taxon>Actinomycetes</taxon>
        <taxon>Mycobacteriales</taxon>
        <taxon>Nocardiaceae</taxon>
        <taxon>Nocardia</taxon>
    </lineage>
</organism>
<name>A0ABW6RS57_9NOCA</name>
<sequence>MVGSGFLLDIGGFLLVSWVSGFEWQDDGVAGDIVGSGQGVAGDGDFEGDLAGVHVVVDFESECFEQPACQVFWESFHLDGPHWQGIDQISVGGPDFAFLGIGEGVFESLFLCAQFSTAFVDVADKVPVEFIDEFHAANVFLDLAIDVGDRTLECGDFLFPFLSGVLAGGGSMLLEKVAAVAAEDVAVEEVVELCEQSLFPHEVAARTRVSGGDVVLLGPAHVVRDLAAGLAEHAALAQLAEQERAEDVGPFGLGVFGVGSRAAARAEAMVGDGLDLDEGFQVHEGFMDGSG</sequence>
<evidence type="ECO:0000313" key="2">
    <source>
        <dbReference type="Proteomes" id="UP001601992"/>
    </source>
</evidence>
<dbReference type="RefSeq" id="WP_387402506.1">
    <property type="nucleotide sequence ID" value="NZ_JBIAQY010000001.1"/>
</dbReference>
<reference evidence="1 2" key="1">
    <citation type="submission" date="2024-10" db="EMBL/GenBank/DDBJ databases">
        <title>The Natural Products Discovery Center: Release of the First 8490 Sequenced Strains for Exploring Actinobacteria Biosynthetic Diversity.</title>
        <authorList>
            <person name="Kalkreuter E."/>
            <person name="Kautsar S.A."/>
            <person name="Yang D."/>
            <person name="Bader C.D."/>
            <person name="Teijaro C.N."/>
            <person name="Fluegel L."/>
            <person name="Davis C.M."/>
            <person name="Simpson J.R."/>
            <person name="Lauterbach L."/>
            <person name="Steele A.D."/>
            <person name="Gui C."/>
            <person name="Meng S."/>
            <person name="Li G."/>
            <person name="Viehrig K."/>
            <person name="Ye F."/>
            <person name="Su P."/>
            <person name="Kiefer A.F."/>
            <person name="Nichols A."/>
            <person name="Cepeda A.J."/>
            <person name="Yan W."/>
            <person name="Fan B."/>
            <person name="Jiang Y."/>
            <person name="Adhikari A."/>
            <person name="Zheng C.-J."/>
            <person name="Schuster L."/>
            <person name="Cowan T.M."/>
            <person name="Smanski M.J."/>
            <person name="Chevrette M.G."/>
            <person name="De Carvalho L.P.S."/>
            <person name="Shen B."/>
        </authorList>
    </citation>
    <scope>NUCLEOTIDE SEQUENCE [LARGE SCALE GENOMIC DNA]</scope>
    <source>
        <strain evidence="1 2">NPDC002593</strain>
    </source>
</reference>